<keyword evidence="2" id="KW-0963">Cytoplasm</keyword>
<dbReference type="GO" id="GO:0043122">
    <property type="term" value="P:regulation of canonical NF-kappaB signal transduction"/>
    <property type="evidence" value="ECO:0007669"/>
    <property type="project" value="TreeGrafter"/>
</dbReference>
<dbReference type="GO" id="GO:0005164">
    <property type="term" value="F:tumor necrosis factor receptor binding"/>
    <property type="evidence" value="ECO:0007669"/>
    <property type="project" value="Ensembl"/>
</dbReference>
<dbReference type="InterPro" id="IPR049342">
    <property type="entry name" value="TRAF1-6_MATH_dom"/>
</dbReference>
<evidence type="ECO:0000256" key="5">
    <source>
        <dbReference type="ARBA" id="ARBA00022771"/>
    </source>
</evidence>
<dbReference type="AlphaFoldDB" id="A0A7N4P4E7"/>
<dbReference type="GO" id="GO:0031996">
    <property type="term" value="F:thioesterase binding"/>
    <property type="evidence" value="ECO:0007669"/>
    <property type="project" value="Ensembl"/>
</dbReference>
<feature type="region of interest" description="Disordered" evidence="8">
    <location>
        <begin position="1"/>
        <end position="120"/>
    </location>
</feature>
<dbReference type="Ensembl" id="ENSSHAT00000051283.1">
    <property type="protein sequence ID" value="ENSSHAP00000032818.1"/>
    <property type="gene ID" value="ENSSHAG00000027765.1"/>
</dbReference>
<evidence type="ECO:0000256" key="7">
    <source>
        <dbReference type="PROSITE-ProRule" id="PRU00207"/>
    </source>
</evidence>
<feature type="compositionally biased region" description="Pro residues" evidence="8">
    <location>
        <begin position="7"/>
        <end position="25"/>
    </location>
</feature>
<feature type="compositionally biased region" description="Polar residues" evidence="8">
    <location>
        <begin position="80"/>
        <end position="103"/>
    </location>
</feature>
<keyword evidence="6 7" id="KW-0862">Zinc</keyword>
<reference evidence="11" key="2">
    <citation type="submission" date="2025-08" db="UniProtKB">
        <authorList>
            <consortium name="Ensembl"/>
        </authorList>
    </citation>
    <scope>IDENTIFICATION</scope>
</reference>
<dbReference type="Gene3D" id="3.30.40.10">
    <property type="entry name" value="Zinc/RING finger domain, C3HC4 (zinc finger)"/>
    <property type="match status" value="3"/>
</dbReference>
<dbReference type="FunCoup" id="A0A7N4P4E7">
    <property type="interactions" value="1511"/>
</dbReference>
<evidence type="ECO:0000256" key="3">
    <source>
        <dbReference type="ARBA" id="ARBA00022723"/>
    </source>
</evidence>
<dbReference type="SUPFAM" id="SSF49599">
    <property type="entry name" value="TRAF domain-like"/>
    <property type="match status" value="4"/>
</dbReference>
<dbReference type="InterPro" id="IPR013083">
    <property type="entry name" value="Znf_RING/FYVE/PHD"/>
</dbReference>
<proteinExistence type="predicted"/>
<dbReference type="PROSITE" id="PS50144">
    <property type="entry name" value="MATH"/>
    <property type="match status" value="1"/>
</dbReference>
<dbReference type="FunFam" id="3.30.40.10:FF:000649">
    <property type="entry name" value="TNF receptor-associated factor"/>
    <property type="match status" value="1"/>
</dbReference>
<feature type="domain" description="TRAF-type" evidence="10">
    <location>
        <begin position="273"/>
        <end position="329"/>
    </location>
</feature>
<dbReference type="InterPro" id="IPR002083">
    <property type="entry name" value="MATH/TRAF_dom"/>
</dbReference>
<dbReference type="InterPro" id="IPR008974">
    <property type="entry name" value="TRAF-like"/>
</dbReference>
<dbReference type="FunFam" id="3.30.40.10:FF:000381">
    <property type="entry name" value="TNF receptor-associated factor"/>
    <property type="match status" value="1"/>
</dbReference>
<dbReference type="InterPro" id="IPR037307">
    <property type="entry name" value="TRAF4_MATH"/>
</dbReference>
<feature type="zinc finger region" description="TRAF-type" evidence="7">
    <location>
        <begin position="218"/>
        <end position="271"/>
    </location>
</feature>
<keyword evidence="5 7" id="KW-0863">Zinc-finger</keyword>
<dbReference type="InterPro" id="IPR001293">
    <property type="entry name" value="Znf_TRAF"/>
</dbReference>
<dbReference type="FunFam" id="2.60.210.10:FF:000007">
    <property type="entry name" value="TNF receptor-associated factor"/>
    <property type="match status" value="1"/>
</dbReference>
<dbReference type="GO" id="GO:0007585">
    <property type="term" value="P:respiratory gaseous exchange by respiratory system"/>
    <property type="evidence" value="ECO:0007669"/>
    <property type="project" value="Ensembl"/>
</dbReference>
<dbReference type="Proteomes" id="UP000007648">
    <property type="component" value="Unassembled WGS sequence"/>
</dbReference>
<reference evidence="11" key="3">
    <citation type="submission" date="2025-09" db="UniProtKB">
        <authorList>
            <consortium name="Ensembl"/>
        </authorList>
    </citation>
    <scope>IDENTIFICATION</scope>
</reference>
<dbReference type="GO" id="GO:0005829">
    <property type="term" value="C:cytosol"/>
    <property type="evidence" value="ECO:0007669"/>
    <property type="project" value="Ensembl"/>
</dbReference>
<keyword evidence="4" id="KW-0677">Repeat</keyword>
<evidence type="ECO:0000259" key="10">
    <source>
        <dbReference type="PROSITE" id="PS50145"/>
    </source>
</evidence>
<dbReference type="GO" id="GO:0019901">
    <property type="term" value="F:protein kinase binding"/>
    <property type="evidence" value="ECO:0007669"/>
    <property type="project" value="Ensembl"/>
</dbReference>
<dbReference type="PANTHER" id="PTHR10131">
    <property type="entry name" value="TNF RECEPTOR ASSOCIATED FACTOR"/>
    <property type="match status" value="1"/>
</dbReference>
<evidence type="ECO:0000256" key="8">
    <source>
        <dbReference type="SAM" id="MobiDB-lite"/>
    </source>
</evidence>
<evidence type="ECO:0000259" key="9">
    <source>
        <dbReference type="PROSITE" id="PS50144"/>
    </source>
</evidence>
<feature type="zinc finger region" description="TRAF-type" evidence="7">
    <location>
        <begin position="273"/>
        <end position="329"/>
    </location>
</feature>
<accession>A0A7N4P4E7</accession>
<dbReference type="Pfam" id="PF02176">
    <property type="entry name" value="zf-TRAF"/>
    <property type="match status" value="2"/>
</dbReference>
<dbReference type="GO" id="GO:0031625">
    <property type="term" value="F:ubiquitin protein ligase binding"/>
    <property type="evidence" value="ECO:0007669"/>
    <property type="project" value="Ensembl"/>
</dbReference>
<feature type="domain" description="TRAF-type" evidence="10">
    <location>
        <begin position="165"/>
        <end position="217"/>
    </location>
</feature>
<feature type="zinc finger region" description="TRAF-type" evidence="7">
    <location>
        <begin position="165"/>
        <end position="217"/>
    </location>
</feature>
<dbReference type="GO" id="GO:0050699">
    <property type="term" value="F:WW domain binding"/>
    <property type="evidence" value="ECO:0007669"/>
    <property type="project" value="Ensembl"/>
</dbReference>
<dbReference type="InParanoid" id="A0A7N4P4E7"/>
<dbReference type="PANTHER" id="PTHR10131:SF94">
    <property type="entry name" value="TNF RECEPTOR-ASSOCIATED FACTOR 4"/>
    <property type="match status" value="1"/>
</dbReference>
<dbReference type="GO" id="GO:0042802">
    <property type="term" value="F:identical protein binding"/>
    <property type="evidence" value="ECO:0007669"/>
    <property type="project" value="Ensembl"/>
</dbReference>
<feature type="domain" description="TRAF-type" evidence="10">
    <location>
        <begin position="218"/>
        <end position="271"/>
    </location>
</feature>
<reference evidence="11 12" key="1">
    <citation type="journal article" date="2011" name="Proc. Natl. Acad. Sci. U.S.A.">
        <title>Genetic diversity and population structure of the endangered marsupial Sarcophilus harrisii (Tasmanian devil).</title>
        <authorList>
            <person name="Miller W."/>
            <person name="Hayes V.M."/>
            <person name="Ratan A."/>
            <person name="Petersen D.C."/>
            <person name="Wittekindt N.E."/>
            <person name="Miller J."/>
            <person name="Walenz B."/>
            <person name="Knight J."/>
            <person name="Qi J."/>
            <person name="Zhao F."/>
            <person name="Wang Q."/>
            <person name="Bedoya-Reina O.C."/>
            <person name="Katiyar N."/>
            <person name="Tomsho L.P."/>
            <person name="Kasson L.M."/>
            <person name="Hardie R.A."/>
            <person name="Woodbridge P."/>
            <person name="Tindall E.A."/>
            <person name="Bertelsen M.F."/>
            <person name="Dixon D."/>
            <person name="Pyecroft S."/>
            <person name="Helgen K.M."/>
            <person name="Lesk A.M."/>
            <person name="Pringle T.H."/>
            <person name="Patterson N."/>
            <person name="Zhang Y."/>
            <person name="Kreiss A."/>
            <person name="Woods G.M."/>
            <person name="Jones M.E."/>
            <person name="Schuster S.C."/>
        </authorList>
    </citation>
    <scope>NUCLEOTIDE SEQUENCE [LARGE SCALE GENOMIC DNA]</scope>
</reference>
<protein>
    <submittedName>
        <fullName evidence="11">TNF receptor associated factor 4</fullName>
    </submittedName>
</protein>
<evidence type="ECO:0000256" key="4">
    <source>
        <dbReference type="ARBA" id="ARBA00022737"/>
    </source>
</evidence>
<evidence type="ECO:0000256" key="1">
    <source>
        <dbReference type="ARBA" id="ARBA00004496"/>
    </source>
</evidence>
<dbReference type="GeneTree" id="ENSGT00940000158628"/>
<dbReference type="GO" id="GO:0008270">
    <property type="term" value="F:zinc ion binding"/>
    <property type="evidence" value="ECO:0007669"/>
    <property type="project" value="UniProtKB-KW"/>
</dbReference>
<feature type="domain" description="MATH" evidence="9">
    <location>
        <begin position="370"/>
        <end position="525"/>
    </location>
</feature>
<dbReference type="CDD" id="cd03781">
    <property type="entry name" value="MATH_TRAF4"/>
    <property type="match status" value="1"/>
</dbReference>
<comment type="subcellular location">
    <subcellularLocation>
        <location evidence="1">Cytoplasm</location>
    </subcellularLocation>
</comment>
<dbReference type="GO" id="GO:0001650">
    <property type="term" value="C:fibrillar center"/>
    <property type="evidence" value="ECO:0007669"/>
    <property type="project" value="Ensembl"/>
</dbReference>
<evidence type="ECO:0000313" key="12">
    <source>
        <dbReference type="Proteomes" id="UP000007648"/>
    </source>
</evidence>
<organism evidence="11 12">
    <name type="scientific">Sarcophilus harrisii</name>
    <name type="common">Tasmanian devil</name>
    <name type="synonym">Sarcophilus laniarius</name>
    <dbReference type="NCBI Taxonomy" id="9305"/>
    <lineage>
        <taxon>Eukaryota</taxon>
        <taxon>Metazoa</taxon>
        <taxon>Chordata</taxon>
        <taxon>Craniata</taxon>
        <taxon>Vertebrata</taxon>
        <taxon>Euteleostomi</taxon>
        <taxon>Mammalia</taxon>
        <taxon>Metatheria</taxon>
        <taxon>Dasyuromorphia</taxon>
        <taxon>Dasyuridae</taxon>
        <taxon>Sarcophilus</taxon>
    </lineage>
</organism>
<dbReference type="Pfam" id="PF21355">
    <property type="entry name" value="TRAF-mep_MATH"/>
    <property type="match status" value="1"/>
</dbReference>
<dbReference type="GO" id="GO:0005654">
    <property type="term" value="C:nucleoplasm"/>
    <property type="evidence" value="ECO:0007669"/>
    <property type="project" value="Ensembl"/>
</dbReference>
<sequence>MPRKPPSRPVPGAGPEPRAGPPPPLQAQALGGAFRREAEGEGPRAQLARTGHLCPSLGPGGMAAGEGAQLSPDPQKRSQKVGTRSLGQTSQKGKLRPNVTTSLGERVPRPGRFPPAPEEPPDLALPSQIYPDPELEAQVLSLAIRCIHSEEGCRWTGGLRHLQGHLNSCGYNVVSCPNRCSAKLSRRDLPTHLQRECPKRRLKCDFCGIDFTGEAYESHEGVCPQESVYCENKCGARMMRRLLSQHMMTECPKRTQPCAYCSKEFVFDTIQNHQHQCPRYPVPCPNQCGMGSIPREDLPSHLKENCSTAPVLCPFKDAGCKHRCPKLAMGRHMEESVKPHLAMMCALVSRQRQELLELRRDVEELSVGCDGVLIWKIGGYGRRLQEAKARPNHECFSPAFYTHKYGYKLQVSAFLNGNGSGEGTHLSLYIRVLPGAFDNLLEWPFARRVTFSLLDQSDPAVTKPQHVTETFHPDPHWKNFQKPGPWRGSVDESALGFGYPKFISHQDIRKRNYVRDDAVFIRASVELPKKILS</sequence>
<keyword evidence="12" id="KW-1185">Reference proteome</keyword>
<dbReference type="PROSITE" id="PS50145">
    <property type="entry name" value="ZF_TRAF"/>
    <property type="match status" value="3"/>
</dbReference>
<gene>
    <name evidence="11" type="primary">TRAF4</name>
</gene>
<name>A0A7N4P4E7_SARHA</name>
<dbReference type="Gene3D" id="2.60.210.10">
    <property type="entry name" value="Apoptosis, Tumor Necrosis Factor Receptor Associated Protein 2, Chain A"/>
    <property type="match status" value="1"/>
</dbReference>
<dbReference type="GO" id="GO:0030323">
    <property type="term" value="P:respiratory tube development"/>
    <property type="evidence" value="ECO:0007669"/>
    <property type="project" value="Ensembl"/>
</dbReference>
<evidence type="ECO:0000313" key="11">
    <source>
        <dbReference type="Ensembl" id="ENSSHAP00000032818.1"/>
    </source>
</evidence>
<evidence type="ECO:0000256" key="6">
    <source>
        <dbReference type="ARBA" id="ARBA00022833"/>
    </source>
</evidence>
<dbReference type="GO" id="GO:0046330">
    <property type="term" value="P:positive regulation of JNK cascade"/>
    <property type="evidence" value="ECO:0007669"/>
    <property type="project" value="Ensembl"/>
</dbReference>
<keyword evidence="3 7" id="KW-0479">Metal-binding</keyword>
<dbReference type="SMART" id="SM00061">
    <property type="entry name" value="MATH"/>
    <property type="match status" value="1"/>
</dbReference>
<evidence type="ECO:0000256" key="2">
    <source>
        <dbReference type="ARBA" id="ARBA00022490"/>
    </source>
</evidence>
<dbReference type="FunFam" id="3.30.40.10:FF:000610">
    <property type="entry name" value="TNF receptor-associated factor"/>
    <property type="match status" value="1"/>
</dbReference>